<dbReference type="CDD" id="cd18989">
    <property type="entry name" value="LGIC_ECD_cation"/>
    <property type="match status" value="1"/>
</dbReference>
<feature type="domain" description="Neurotransmitter-gated ion-channel transmembrane" evidence="8">
    <location>
        <begin position="235"/>
        <end position="286"/>
    </location>
</feature>
<protein>
    <submittedName>
        <fullName evidence="9">CHRNA7</fullName>
    </submittedName>
</protein>
<dbReference type="GO" id="GO:0016020">
    <property type="term" value="C:membrane"/>
    <property type="evidence" value="ECO:0007669"/>
    <property type="project" value="UniProtKB-SubCell"/>
</dbReference>
<evidence type="ECO:0000256" key="4">
    <source>
        <dbReference type="ARBA" id="ARBA00023136"/>
    </source>
</evidence>
<reference evidence="9" key="1">
    <citation type="submission" date="2021-03" db="EMBL/GenBank/DDBJ databases">
        <authorList>
            <person name="Bekaert M."/>
        </authorList>
    </citation>
    <scope>NUCLEOTIDE SEQUENCE</scope>
</reference>
<dbReference type="SUPFAM" id="SSF90112">
    <property type="entry name" value="Neurotransmitter-gated ion-channel transmembrane pore"/>
    <property type="match status" value="1"/>
</dbReference>
<feature type="transmembrane region" description="Helical" evidence="5">
    <location>
        <begin position="262"/>
        <end position="282"/>
    </location>
</feature>
<dbReference type="Gene3D" id="1.20.58.390">
    <property type="entry name" value="Neurotransmitter-gated ion-channel transmembrane domain"/>
    <property type="match status" value="1"/>
</dbReference>
<feature type="domain" description="Neurotransmitter-gated ion-channel ligand-binding" evidence="7">
    <location>
        <begin position="28"/>
        <end position="227"/>
    </location>
</feature>
<keyword evidence="2 5" id="KW-0812">Transmembrane</keyword>
<feature type="signal peptide" evidence="6">
    <location>
        <begin position="1"/>
        <end position="19"/>
    </location>
</feature>
<evidence type="ECO:0000313" key="10">
    <source>
        <dbReference type="Proteomes" id="UP000683360"/>
    </source>
</evidence>
<keyword evidence="3 5" id="KW-1133">Transmembrane helix</keyword>
<feature type="transmembrane region" description="Helical" evidence="5">
    <location>
        <begin position="294"/>
        <end position="314"/>
    </location>
</feature>
<dbReference type="PANTHER" id="PTHR18945">
    <property type="entry name" value="NEUROTRANSMITTER GATED ION CHANNEL"/>
    <property type="match status" value="1"/>
</dbReference>
<dbReference type="SUPFAM" id="SSF63712">
    <property type="entry name" value="Nicotinic receptor ligand binding domain-like"/>
    <property type="match status" value="1"/>
</dbReference>
<comment type="subcellular location">
    <subcellularLocation>
        <location evidence="1">Membrane</location>
        <topology evidence="1">Multi-pass membrane protein</topology>
    </subcellularLocation>
</comment>
<dbReference type="InterPro" id="IPR006029">
    <property type="entry name" value="Neurotrans-gated_channel_TM"/>
</dbReference>
<accession>A0A8S3RPJ3</accession>
<keyword evidence="6" id="KW-0732">Signal</keyword>
<dbReference type="GO" id="GO:0005230">
    <property type="term" value="F:extracellular ligand-gated monoatomic ion channel activity"/>
    <property type="evidence" value="ECO:0007669"/>
    <property type="project" value="InterPro"/>
</dbReference>
<comment type="caution">
    <text evidence="9">The sequence shown here is derived from an EMBL/GenBank/DDBJ whole genome shotgun (WGS) entry which is preliminary data.</text>
</comment>
<dbReference type="InterPro" id="IPR006201">
    <property type="entry name" value="Neur_channel"/>
</dbReference>
<sequence>MQRIIISFLLSNIIRFICCQSFDDIKFLHKDLLLDYNKHIRPESNMENPTKVYVGINLVTLADLDEVKGQLSIVGFLNISWTDTNLIWKPWDYGDAYSTWLSSSTIWKPRLLSGNSVNVPTFIDVADLQTLVEYDGTCYWLPGVLWHLSCKINNVQFPFDIQECYVILLAWPYLHLMQDIQLVSMFPSANREYYAEHVTWELIETKTYVISRYDIPAIQFDFKFKRRHKYFVITLICPLIFIGILNILVFKIPSQSGERIGYAITVLLSVAVYMTIASNLLPPSSLPDLSYISMLLLENLILSCFIMISAIYGLHCYHYPDDKPIPWIYQKLYACRQKVSRRKEKISDSTLGLDSSKTQEYFWNKVTWKQVSEHLDTFFFIFYFFCLVAIHANYIIKVI</sequence>
<dbReference type="PRINTS" id="PR00252">
    <property type="entry name" value="NRIONCHANNEL"/>
</dbReference>
<evidence type="ECO:0000256" key="5">
    <source>
        <dbReference type="SAM" id="Phobius"/>
    </source>
</evidence>
<evidence type="ECO:0000313" key="9">
    <source>
        <dbReference type="EMBL" id="CAG2208705.1"/>
    </source>
</evidence>
<dbReference type="InterPro" id="IPR036719">
    <property type="entry name" value="Neuro-gated_channel_TM_sf"/>
</dbReference>
<gene>
    <name evidence="9" type="ORF">MEDL_22884</name>
</gene>
<dbReference type="Proteomes" id="UP000683360">
    <property type="component" value="Unassembled WGS sequence"/>
</dbReference>
<dbReference type="InterPro" id="IPR006202">
    <property type="entry name" value="Neur_chan_lig-bd"/>
</dbReference>
<organism evidence="9 10">
    <name type="scientific">Mytilus edulis</name>
    <name type="common">Blue mussel</name>
    <dbReference type="NCBI Taxonomy" id="6550"/>
    <lineage>
        <taxon>Eukaryota</taxon>
        <taxon>Metazoa</taxon>
        <taxon>Spiralia</taxon>
        <taxon>Lophotrochozoa</taxon>
        <taxon>Mollusca</taxon>
        <taxon>Bivalvia</taxon>
        <taxon>Autobranchia</taxon>
        <taxon>Pteriomorphia</taxon>
        <taxon>Mytilida</taxon>
        <taxon>Mytiloidea</taxon>
        <taxon>Mytilidae</taxon>
        <taxon>Mytilinae</taxon>
        <taxon>Mytilus</taxon>
    </lineage>
</organism>
<feature type="transmembrane region" description="Helical" evidence="5">
    <location>
        <begin position="230"/>
        <end position="250"/>
    </location>
</feature>
<evidence type="ECO:0000256" key="1">
    <source>
        <dbReference type="ARBA" id="ARBA00004141"/>
    </source>
</evidence>
<dbReference type="CDD" id="cd19051">
    <property type="entry name" value="LGIC_TM_cation"/>
    <property type="match status" value="1"/>
</dbReference>
<dbReference type="GO" id="GO:0004888">
    <property type="term" value="F:transmembrane signaling receptor activity"/>
    <property type="evidence" value="ECO:0007669"/>
    <property type="project" value="InterPro"/>
</dbReference>
<dbReference type="AlphaFoldDB" id="A0A8S3RPJ3"/>
<evidence type="ECO:0000256" key="6">
    <source>
        <dbReference type="SAM" id="SignalP"/>
    </source>
</evidence>
<keyword evidence="4 5" id="KW-0472">Membrane</keyword>
<dbReference type="OrthoDB" id="5809364at2759"/>
<keyword evidence="10" id="KW-1185">Reference proteome</keyword>
<evidence type="ECO:0000256" key="2">
    <source>
        <dbReference type="ARBA" id="ARBA00022692"/>
    </source>
</evidence>
<feature type="chain" id="PRO_5035782886" evidence="6">
    <location>
        <begin position="20"/>
        <end position="399"/>
    </location>
</feature>
<dbReference type="Pfam" id="PF02932">
    <property type="entry name" value="Neur_chan_memb"/>
    <property type="match status" value="1"/>
</dbReference>
<evidence type="ECO:0000259" key="8">
    <source>
        <dbReference type="Pfam" id="PF02932"/>
    </source>
</evidence>
<dbReference type="InterPro" id="IPR036734">
    <property type="entry name" value="Neur_chan_lig-bd_sf"/>
</dbReference>
<dbReference type="InterPro" id="IPR038050">
    <property type="entry name" value="Neuro_actylchol_rec"/>
</dbReference>
<feature type="transmembrane region" description="Helical" evidence="5">
    <location>
        <begin position="378"/>
        <end position="396"/>
    </location>
</feature>
<dbReference type="Pfam" id="PF02931">
    <property type="entry name" value="Neur_chan_LBD"/>
    <property type="match status" value="1"/>
</dbReference>
<dbReference type="Gene3D" id="2.70.170.10">
    <property type="entry name" value="Neurotransmitter-gated ion-channel ligand-binding domain"/>
    <property type="match status" value="1"/>
</dbReference>
<evidence type="ECO:0000256" key="3">
    <source>
        <dbReference type="ARBA" id="ARBA00022989"/>
    </source>
</evidence>
<dbReference type="EMBL" id="CAJPWZ010001117">
    <property type="protein sequence ID" value="CAG2208705.1"/>
    <property type="molecule type" value="Genomic_DNA"/>
</dbReference>
<name>A0A8S3RPJ3_MYTED</name>
<proteinExistence type="predicted"/>
<evidence type="ECO:0000259" key="7">
    <source>
        <dbReference type="Pfam" id="PF02931"/>
    </source>
</evidence>